<dbReference type="PANTHER" id="PTHR43115">
    <property type="entry name" value="DEHYDROGENASE/REDUCTASE SDR FAMILY MEMBER 11"/>
    <property type="match status" value="1"/>
</dbReference>
<dbReference type="PROSITE" id="PS00061">
    <property type="entry name" value="ADH_SHORT"/>
    <property type="match status" value="1"/>
</dbReference>
<reference evidence="5" key="1">
    <citation type="submission" date="2015-07" db="EMBL/GenBank/DDBJ databases">
        <title>Genome Of Nitrogen-Fixing Cyanobacterium Nostoc piscinale CENA21 From Solimoes/Amazon River Floodplain Sediments And Comparative Genomics To Uncover Biosynthetic Natural Products Potential.</title>
        <authorList>
            <person name="Leao T.F."/>
            <person name="Leao P.N."/>
            <person name="Guimaraes P.I."/>
            <person name="de Melo A.G.C."/>
            <person name="Ramos R.T.J."/>
            <person name="Silva A."/>
            <person name="Fiore M.F."/>
            <person name="Schneider M.P.C."/>
        </authorList>
    </citation>
    <scope>NUCLEOTIDE SEQUENCE [LARGE SCALE GENOMIC DNA]</scope>
    <source>
        <strain evidence="5">CENA21</strain>
    </source>
</reference>
<keyword evidence="2" id="KW-0560">Oxidoreductase</keyword>
<accession>A0A0M4SID0</accession>
<dbReference type="PANTHER" id="PTHR43115:SF4">
    <property type="entry name" value="DEHYDROGENASE_REDUCTASE SDR FAMILY MEMBER 11"/>
    <property type="match status" value="1"/>
</dbReference>
<dbReference type="GO" id="GO:0016616">
    <property type="term" value="F:oxidoreductase activity, acting on the CH-OH group of donors, NAD or NADP as acceptor"/>
    <property type="evidence" value="ECO:0007669"/>
    <property type="project" value="UniProtKB-ARBA"/>
</dbReference>
<evidence type="ECO:0000256" key="1">
    <source>
        <dbReference type="ARBA" id="ARBA00006484"/>
    </source>
</evidence>
<dbReference type="PATRIC" id="fig|224013.5.peg.910"/>
<evidence type="ECO:0000256" key="2">
    <source>
        <dbReference type="ARBA" id="ARBA00023002"/>
    </source>
</evidence>
<evidence type="ECO:0000256" key="3">
    <source>
        <dbReference type="RuleBase" id="RU000363"/>
    </source>
</evidence>
<dbReference type="FunFam" id="3.40.50.720:FF:000047">
    <property type="entry name" value="NADP-dependent L-serine/L-allo-threonine dehydrogenase"/>
    <property type="match status" value="1"/>
</dbReference>
<sequence length="244" mass="26153">MFNVENKVIAITGASSGIGEATAKLLAKHGAKVVLGARRTEKLEKIVAEIHTSGGQAEFKAVDVTSRQDVKAFIDFAVEKFGRIDVIYNNAGIMPLSRLNDLKVEEWDNMINVNIHGVLNGIAAGLPIMEAQGSGQFINTASIAAHAVYPTAAVYCATKYAVWAISEGLRQESKNIRVTTISPGVVETELGSDISQESGKDALKEFRKVSLQPDAIAQAVLYAVSQPDYVDINEVIVRPTASPV</sequence>
<dbReference type="STRING" id="224013.ACX27_03780"/>
<evidence type="ECO:0000313" key="4">
    <source>
        <dbReference type="EMBL" id="ALF52172.1"/>
    </source>
</evidence>
<dbReference type="KEGG" id="npz:ACX27_03780"/>
<organism evidence="4 5">
    <name type="scientific">Nostoc piscinale CENA21</name>
    <dbReference type="NCBI Taxonomy" id="224013"/>
    <lineage>
        <taxon>Bacteria</taxon>
        <taxon>Bacillati</taxon>
        <taxon>Cyanobacteriota</taxon>
        <taxon>Cyanophyceae</taxon>
        <taxon>Nostocales</taxon>
        <taxon>Nostocaceae</taxon>
        <taxon>Nostoc</taxon>
    </lineage>
</organism>
<evidence type="ECO:0000313" key="5">
    <source>
        <dbReference type="Proteomes" id="UP000062645"/>
    </source>
</evidence>
<gene>
    <name evidence="4" type="ORF">ACX27_03780</name>
</gene>
<name>A0A0M4SID0_9NOSO</name>
<dbReference type="RefSeq" id="WP_062288641.1">
    <property type="nucleotide sequence ID" value="NZ_CP012036.1"/>
</dbReference>
<dbReference type="SUPFAM" id="SSF51735">
    <property type="entry name" value="NAD(P)-binding Rossmann-fold domains"/>
    <property type="match status" value="1"/>
</dbReference>
<dbReference type="EMBL" id="CP012036">
    <property type="protein sequence ID" value="ALF52172.1"/>
    <property type="molecule type" value="Genomic_DNA"/>
</dbReference>
<protein>
    <submittedName>
        <fullName evidence="4">Oxidoreductase</fullName>
    </submittedName>
</protein>
<dbReference type="AlphaFoldDB" id="A0A0M4SID0"/>
<dbReference type="InterPro" id="IPR020904">
    <property type="entry name" value="Sc_DH/Rdtase_CS"/>
</dbReference>
<dbReference type="Proteomes" id="UP000062645">
    <property type="component" value="Chromosome"/>
</dbReference>
<proteinExistence type="inferred from homology"/>
<dbReference type="PRINTS" id="PR00081">
    <property type="entry name" value="GDHRDH"/>
</dbReference>
<dbReference type="InterPro" id="IPR002347">
    <property type="entry name" value="SDR_fam"/>
</dbReference>
<dbReference type="InterPro" id="IPR036291">
    <property type="entry name" value="NAD(P)-bd_dom_sf"/>
</dbReference>
<reference evidence="4 5" key="2">
    <citation type="journal article" date="2016" name="Genome Announc.">
        <title>Draft Genome Sequence of the N2-Fixing Cyanobacterium Nostoc piscinale CENA21, Isolated from the Brazilian Amazon Floodplain.</title>
        <authorList>
            <person name="Leao T."/>
            <person name="Guimaraes P.I."/>
            <person name="de Melo A.G."/>
            <person name="Ramos R.T."/>
            <person name="Leao P.N."/>
            <person name="Silva A."/>
            <person name="Fiore M.F."/>
            <person name="Schneider M.P."/>
        </authorList>
    </citation>
    <scope>NUCLEOTIDE SEQUENCE [LARGE SCALE GENOMIC DNA]</scope>
    <source>
        <strain evidence="4 5">CENA21</strain>
    </source>
</reference>
<dbReference type="PRINTS" id="PR00080">
    <property type="entry name" value="SDRFAMILY"/>
</dbReference>
<comment type="similarity">
    <text evidence="1 3">Belongs to the short-chain dehydrogenases/reductases (SDR) family.</text>
</comment>
<dbReference type="OrthoDB" id="9775296at2"/>
<dbReference type="Gene3D" id="3.40.50.720">
    <property type="entry name" value="NAD(P)-binding Rossmann-like Domain"/>
    <property type="match status" value="1"/>
</dbReference>
<dbReference type="Pfam" id="PF00106">
    <property type="entry name" value="adh_short"/>
    <property type="match status" value="1"/>
</dbReference>
<keyword evidence="5" id="KW-1185">Reference proteome</keyword>